<feature type="compositionally biased region" description="Basic and acidic residues" evidence="1">
    <location>
        <begin position="76"/>
        <end position="92"/>
    </location>
</feature>
<dbReference type="SUPFAM" id="SSF46565">
    <property type="entry name" value="Chaperone J-domain"/>
    <property type="match status" value="1"/>
</dbReference>
<name>A0A1D6KUD9_MAIZE</name>
<dbReference type="PANTHER" id="PTHR23172:SF50">
    <property type="entry name" value="EXPRESSED PROTEIN"/>
    <property type="match status" value="1"/>
</dbReference>
<gene>
    <name evidence="2" type="ORF">ZEAMMB73_Zm00001d032845</name>
</gene>
<dbReference type="PANTHER" id="PTHR23172">
    <property type="entry name" value="AUXILIN/CYCLIN G-ASSOCIATED KINASE-RELATED"/>
    <property type="match status" value="1"/>
</dbReference>
<evidence type="ECO:0000256" key="1">
    <source>
        <dbReference type="SAM" id="MobiDB-lite"/>
    </source>
</evidence>
<dbReference type="EMBL" id="CM007647">
    <property type="protein sequence ID" value="ONM06190.1"/>
    <property type="molecule type" value="Genomic_DNA"/>
</dbReference>
<dbReference type="InterPro" id="IPR036869">
    <property type="entry name" value="J_dom_sf"/>
</dbReference>
<protein>
    <submittedName>
        <fullName evidence="2">Uncharacterized protein</fullName>
    </submittedName>
</protein>
<evidence type="ECO:0000313" key="2">
    <source>
        <dbReference type="EMBL" id="ONM06190.1"/>
    </source>
</evidence>
<dbReference type="STRING" id="4577.A0A1D6KUD9"/>
<dbReference type="InParanoid" id="A0A1D6KUD9"/>
<proteinExistence type="predicted"/>
<dbReference type="ExpressionAtlas" id="A0A1D6KUD9">
    <property type="expression patterns" value="baseline"/>
</dbReference>
<accession>A0A1D6KUD9</accession>
<dbReference type="AlphaFoldDB" id="A0A1D6KUD9"/>
<organism evidence="2">
    <name type="scientific">Zea mays</name>
    <name type="common">Maize</name>
    <dbReference type="NCBI Taxonomy" id="4577"/>
    <lineage>
        <taxon>Eukaryota</taxon>
        <taxon>Viridiplantae</taxon>
        <taxon>Streptophyta</taxon>
        <taxon>Embryophyta</taxon>
        <taxon>Tracheophyta</taxon>
        <taxon>Spermatophyta</taxon>
        <taxon>Magnoliopsida</taxon>
        <taxon>Liliopsida</taxon>
        <taxon>Poales</taxon>
        <taxon>Poaceae</taxon>
        <taxon>PACMAD clade</taxon>
        <taxon>Panicoideae</taxon>
        <taxon>Andropogonodae</taxon>
        <taxon>Andropogoneae</taxon>
        <taxon>Tripsacinae</taxon>
        <taxon>Zea</taxon>
    </lineage>
</organism>
<reference evidence="2" key="1">
    <citation type="submission" date="2015-12" db="EMBL/GenBank/DDBJ databases">
        <title>Update maize B73 reference genome by single molecule sequencing technologies.</title>
        <authorList>
            <consortium name="Maize Genome Sequencing Project"/>
            <person name="Ware D."/>
        </authorList>
    </citation>
    <scope>NUCLEOTIDE SEQUENCE [LARGE SCALE GENOMIC DNA]</scope>
    <source>
        <tissue evidence="2">Seedling</tissue>
    </source>
</reference>
<feature type="region of interest" description="Disordered" evidence="1">
    <location>
        <begin position="76"/>
        <end position="102"/>
    </location>
</feature>
<dbReference type="Gene3D" id="1.10.287.110">
    <property type="entry name" value="DnaJ domain"/>
    <property type="match status" value="1"/>
</dbReference>
<sequence>MPLQPLEDENDTVISFLYPLEPPRIGDTLDFEIKRWSTGKQGNLRALLSTLQYICPSDKKVDYQIQKLTNAADNATAREKSGNAEVNGKDGHSDEEDLLKYRPNPDMMDTDWSSWSGDAFHFLNDSIHSLHR</sequence>